<dbReference type="InterPro" id="IPR037914">
    <property type="entry name" value="SpoVT-AbrB_sf"/>
</dbReference>
<reference evidence="3 4" key="1">
    <citation type="submission" date="2018-06" db="EMBL/GenBank/DDBJ databases">
        <title>Comparative genomics of Brasilonema spp. strains.</title>
        <authorList>
            <person name="Alvarenga D.O."/>
            <person name="Fiore M.F."/>
            <person name="Varani A.M."/>
        </authorList>
    </citation>
    <scope>NUCLEOTIDE SEQUENCE [LARGE SCALE GENOMIC DNA]</scope>
    <source>
        <strain evidence="3 4">CENA114</strain>
    </source>
</reference>
<dbReference type="PANTHER" id="PTHR40516:SF1">
    <property type="entry name" value="ANTITOXIN CHPS-RELATED"/>
    <property type="match status" value="1"/>
</dbReference>
<dbReference type="Gene3D" id="2.10.260.10">
    <property type="match status" value="1"/>
</dbReference>
<feature type="domain" description="SpoVT-AbrB" evidence="2">
    <location>
        <begin position="7"/>
        <end position="52"/>
    </location>
</feature>
<dbReference type="AlphaFoldDB" id="A0A856MQN3"/>
<accession>A0A856MQN3</accession>
<dbReference type="SMART" id="SM00966">
    <property type="entry name" value="SpoVT_AbrB"/>
    <property type="match status" value="1"/>
</dbReference>
<dbReference type="SUPFAM" id="SSF89447">
    <property type="entry name" value="AbrB/MazE/MraZ-like"/>
    <property type="match status" value="1"/>
</dbReference>
<protein>
    <submittedName>
        <fullName evidence="3">AbrB/MazE/SpoVT family DNA-binding domain-containing protein</fullName>
    </submittedName>
</protein>
<proteinExistence type="predicted"/>
<dbReference type="GO" id="GO:0003677">
    <property type="term" value="F:DNA binding"/>
    <property type="evidence" value="ECO:0007669"/>
    <property type="project" value="UniProtKB-UniRule"/>
</dbReference>
<dbReference type="EMBL" id="CP030118">
    <property type="protein sequence ID" value="QDL11737.1"/>
    <property type="molecule type" value="Genomic_DNA"/>
</dbReference>
<dbReference type="InterPro" id="IPR007159">
    <property type="entry name" value="SpoVT-AbrB_dom"/>
</dbReference>
<name>A0A856MQN3_9CYAN</name>
<dbReference type="KEGG" id="bsen:DP114_31010"/>
<dbReference type="PROSITE" id="PS51740">
    <property type="entry name" value="SPOVT_ABRB"/>
    <property type="match status" value="1"/>
</dbReference>
<gene>
    <name evidence="3" type="ORF">DP114_31010</name>
</gene>
<keyword evidence="4" id="KW-1185">Reference proteome</keyword>
<evidence type="ECO:0000256" key="1">
    <source>
        <dbReference type="PROSITE-ProRule" id="PRU01076"/>
    </source>
</evidence>
<dbReference type="Pfam" id="PF04014">
    <property type="entry name" value="MazE_antitoxin"/>
    <property type="match status" value="1"/>
</dbReference>
<evidence type="ECO:0000259" key="2">
    <source>
        <dbReference type="PROSITE" id="PS51740"/>
    </source>
</evidence>
<dbReference type="GO" id="GO:0097351">
    <property type="term" value="F:toxin sequestering activity"/>
    <property type="evidence" value="ECO:0007669"/>
    <property type="project" value="InterPro"/>
</dbReference>
<dbReference type="PANTHER" id="PTHR40516">
    <property type="entry name" value="ANTITOXIN CHPS-RELATED"/>
    <property type="match status" value="1"/>
</dbReference>
<evidence type="ECO:0000313" key="4">
    <source>
        <dbReference type="Proteomes" id="UP000503129"/>
    </source>
</evidence>
<keyword evidence="1 3" id="KW-0238">DNA-binding</keyword>
<dbReference type="Proteomes" id="UP000503129">
    <property type="component" value="Chromosome"/>
</dbReference>
<sequence length="84" mass="9456">MREFLTTIITKWGNSLAVRIPRALAEQVQIQEGSDVSLSISGDSIVITPRKRKKYTLDELLEGMTPEKFYSEVDTGIAIGNEIW</sequence>
<evidence type="ECO:0000313" key="3">
    <source>
        <dbReference type="EMBL" id="QDL11737.1"/>
    </source>
</evidence>
<organism evidence="3 4">
    <name type="scientific">Brasilonema sennae CENA114</name>
    <dbReference type="NCBI Taxonomy" id="415709"/>
    <lineage>
        <taxon>Bacteria</taxon>
        <taxon>Bacillati</taxon>
        <taxon>Cyanobacteriota</taxon>
        <taxon>Cyanophyceae</taxon>
        <taxon>Nostocales</taxon>
        <taxon>Scytonemataceae</taxon>
        <taxon>Brasilonema</taxon>
        <taxon>Bromeliae group (in: Brasilonema)</taxon>
    </lineage>
</organism>
<dbReference type="InterPro" id="IPR039052">
    <property type="entry name" value="Antitox_PemI-like"/>
</dbReference>